<proteinExistence type="predicted"/>
<sequence>MKPLRDYLIQNFEKSTLAQIADEYKKKGYTIKKNVLIGPFRVDLAAIKDDEIVYIELKTRTESFEAKQRIKAMADYFKNVPKAKFRVVISRFPEIKKIDFYNIDSILYDYFILDFPSALDKLSTHTSIEEVYGVDISEISIKSDSLYIICDGKVVVSLQYGSDLEQDAEEDSMCISFPFKFKGAICHSGKEYKIKECEELEIDTDAFYE</sequence>
<name>A0A2U0UP08_9BACT</name>
<dbReference type="AlphaFoldDB" id="A0A2U0UP08"/>
<comment type="caution">
    <text evidence="3">The sequence shown here is derived from an EMBL/GenBank/DDBJ whole genome shotgun (WGS) entry which is preliminary data.</text>
</comment>
<evidence type="ECO:0000259" key="2">
    <source>
        <dbReference type="Pfam" id="PF18743"/>
    </source>
</evidence>
<dbReference type="InterPro" id="IPR011335">
    <property type="entry name" value="Restrct_endonuc-II-like"/>
</dbReference>
<dbReference type="EMBL" id="QENY01000001">
    <property type="protein sequence ID" value="PVX59386.1"/>
    <property type="molecule type" value="Genomic_DNA"/>
</dbReference>
<protein>
    <recommendedName>
        <fullName evidence="5">Endonuclease</fullName>
    </recommendedName>
</protein>
<dbReference type="InterPro" id="IPR041584">
    <property type="entry name" value="Put_pPIWI_pnuc_2"/>
</dbReference>
<dbReference type="Proteomes" id="UP000245870">
    <property type="component" value="Unassembled WGS sequence"/>
</dbReference>
<dbReference type="SUPFAM" id="SSF52980">
    <property type="entry name" value="Restriction endonuclease-like"/>
    <property type="match status" value="1"/>
</dbReference>
<evidence type="ECO:0000313" key="3">
    <source>
        <dbReference type="EMBL" id="PVX59386.1"/>
    </source>
</evidence>
<dbReference type="Pfam" id="PF18166">
    <property type="entry name" value="pP_pnuc_2"/>
    <property type="match status" value="1"/>
</dbReference>
<feature type="domain" description="Predicted pPIWI-associating nuclease group 2" evidence="1">
    <location>
        <begin position="107"/>
        <end position="208"/>
    </location>
</feature>
<gene>
    <name evidence="3" type="ORF">C7379_101158</name>
</gene>
<dbReference type="RefSeq" id="WP_116615545.1">
    <property type="nucleotide sequence ID" value="NZ_QENY01000001.1"/>
</dbReference>
<dbReference type="OrthoDB" id="957768at2"/>
<dbReference type="Pfam" id="PF18743">
    <property type="entry name" value="AHJR-like"/>
    <property type="match status" value="1"/>
</dbReference>
<reference evidence="3 4" key="1">
    <citation type="submission" date="2018-05" db="EMBL/GenBank/DDBJ databases">
        <title>Genomic Encyclopedia of Type Strains, Phase IV (KMG-IV): sequencing the most valuable type-strain genomes for metagenomic binning, comparative biology and taxonomic classification.</title>
        <authorList>
            <person name="Goeker M."/>
        </authorList>
    </citation>
    <scope>NUCLEOTIDE SEQUENCE [LARGE SCALE GENOMIC DNA]</scope>
    <source>
        <strain evidence="3 4">DSM 100333</strain>
    </source>
</reference>
<evidence type="ECO:0008006" key="5">
    <source>
        <dbReference type="Google" id="ProtNLM"/>
    </source>
</evidence>
<accession>A0A2U0UP08</accession>
<organism evidence="3 4">
    <name type="scientific">Hallella colorans</name>
    <dbReference type="NCBI Taxonomy" id="1703337"/>
    <lineage>
        <taxon>Bacteria</taxon>
        <taxon>Pseudomonadati</taxon>
        <taxon>Bacteroidota</taxon>
        <taxon>Bacteroidia</taxon>
        <taxon>Bacteroidales</taxon>
        <taxon>Prevotellaceae</taxon>
        <taxon>Hallella</taxon>
    </lineage>
</organism>
<evidence type="ECO:0000259" key="1">
    <source>
        <dbReference type="Pfam" id="PF18166"/>
    </source>
</evidence>
<evidence type="ECO:0000313" key="4">
    <source>
        <dbReference type="Proteomes" id="UP000245870"/>
    </source>
</evidence>
<dbReference type="InterPro" id="IPR040902">
    <property type="entry name" value="AHJR-like"/>
</dbReference>
<keyword evidence="4" id="KW-1185">Reference proteome</keyword>
<feature type="domain" description="REase AHJR-like" evidence="2">
    <location>
        <begin position="10"/>
        <end position="90"/>
    </location>
</feature>